<accession>A0A542ZL50</accession>
<comment type="caution">
    <text evidence="1">The sequence shown here is derived from an EMBL/GenBank/DDBJ whole genome shotgun (WGS) entry which is preliminary data.</text>
</comment>
<dbReference type="RefSeq" id="WP_185746153.1">
    <property type="nucleotide sequence ID" value="NZ_BAAAKX010000001.1"/>
</dbReference>
<keyword evidence="2" id="KW-1185">Reference proteome</keyword>
<dbReference type="InterPro" id="IPR036102">
    <property type="entry name" value="OsmC/Ohrsf"/>
</dbReference>
<evidence type="ECO:0000313" key="2">
    <source>
        <dbReference type="Proteomes" id="UP000319514"/>
    </source>
</evidence>
<dbReference type="Pfam" id="PF02566">
    <property type="entry name" value="OsmC"/>
    <property type="match status" value="1"/>
</dbReference>
<protein>
    <submittedName>
        <fullName evidence="1">Organic hydroperoxide reductase OsmC/OhrA</fullName>
    </submittedName>
</protein>
<dbReference type="AlphaFoldDB" id="A0A542ZL50"/>
<organism evidence="1 2">
    <name type="scientific">Oryzihumus leptocrescens</name>
    <dbReference type="NCBI Taxonomy" id="297536"/>
    <lineage>
        <taxon>Bacteria</taxon>
        <taxon>Bacillati</taxon>
        <taxon>Actinomycetota</taxon>
        <taxon>Actinomycetes</taxon>
        <taxon>Micrococcales</taxon>
        <taxon>Intrasporangiaceae</taxon>
        <taxon>Oryzihumus</taxon>
    </lineage>
</organism>
<gene>
    <name evidence="1" type="ORF">FB474_2482</name>
</gene>
<dbReference type="SUPFAM" id="SSF82784">
    <property type="entry name" value="OsmC-like"/>
    <property type="match status" value="1"/>
</dbReference>
<reference evidence="1 2" key="1">
    <citation type="submission" date="2019-06" db="EMBL/GenBank/DDBJ databases">
        <title>Sequencing the genomes of 1000 actinobacteria strains.</title>
        <authorList>
            <person name="Klenk H.-P."/>
        </authorList>
    </citation>
    <scope>NUCLEOTIDE SEQUENCE [LARGE SCALE GENOMIC DNA]</scope>
    <source>
        <strain evidence="1 2">DSM 18082</strain>
    </source>
</reference>
<sequence>MSGSQRSVAARWDGGLRAVVRAGDFDLVVDEPSTAGGSGTGPQPTDLFLASVASCFLLALLYAAGKAGIELPGLEVQATGTYAGLQFARVDLAVSSAIPAKLLEPLVPVAERVCYVTNTLREVPVLGIQVAGLDTPPLA</sequence>
<dbReference type="PANTHER" id="PTHR35368">
    <property type="entry name" value="HYDROPEROXIDE REDUCTASE"/>
    <property type="match status" value="1"/>
</dbReference>
<evidence type="ECO:0000313" key="1">
    <source>
        <dbReference type="EMBL" id="TQL61077.1"/>
    </source>
</evidence>
<proteinExistence type="predicted"/>
<dbReference type="InterPro" id="IPR052924">
    <property type="entry name" value="OsmC/Ohr_hydroprdx_reductase"/>
</dbReference>
<dbReference type="Proteomes" id="UP000319514">
    <property type="component" value="Unassembled WGS sequence"/>
</dbReference>
<name>A0A542ZL50_9MICO</name>
<dbReference type="InterPro" id="IPR015946">
    <property type="entry name" value="KH_dom-like_a/b"/>
</dbReference>
<dbReference type="Gene3D" id="3.30.300.20">
    <property type="match status" value="1"/>
</dbReference>
<dbReference type="InterPro" id="IPR003718">
    <property type="entry name" value="OsmC/Ohr_fam"/>
</dbReference>
<dbReference type="PANTHER" id="PTHR35368:SF1">
    <property type="entry name" value="HYDROPEROXIDE REDUCTASE"/>
    <property type="match status" value="1"/>
</dbReference>
<dbReference type="EMBL" id="VFOQ01000001">
    <property type="protein sequence ID" value="TQL61077.1"/>
    <property type="molecule type" value="Genomic_DNA"/>
</dbReference>